<dbReference type="SUPFAM" id="SSF159888">
    <property type="entry name" value="YdhG-like"/>
    <property type="match status" value="1"/>
</dbReference>
<dbReference type="InterPro" id="IPR016786">
    <property type="entry name" value="YdeI_bac"/>
</dbReference>
<dbReference type="PIRSF" id="PIRSF021308">
    <property type="entry name" value="UCP021308"/>
    <property type="match status" value="1"/>
</dbReference>
<dbReference type="Pfam" id="PF13376">
    <property type="entry name" value="OmdA"/>
    <property type="match status" value="1"/>
</dbReference>
<evidence type="ECO:0000313" key="3">
    <source>
        <dbReference type="Proteomes" id="UP000658258"/>
    </source>
</evidence>
<name>A0ABQ3I8P2_9BACT</name>
<proteinExistence type="predicted"/>
<protein>
    <recommendedName>
        <fullName evidence="1">YdhG-like domain-containing protein</fullName>
    </recommendedName>
</protein>
<gene>
    <name evidence="2" type="ORF">GCM10011340_31000</name>
</gene>
<comment type="caution">
    <text evidence="2">The sequence shown here is derived from an EMBL/GenBank/DDBJ whole genome shotgun (WGS) entry which is preliminary data.</text>
</comment>
<accession>A0ABQ3I8P2</accession>
<dbReference type="Gene3D" id="3.90.1150.200">
    <property type="match status" value="1"/>
</dbReference>
<keyword evidence="3" id="KW-1185">Reference proteome</keyword>
<reference evidence="3" key="1">
    <citation type="journal article" date="2019" name="Int. J. Syst. Evol. Microbiol.">
        <title>The Global Catalogue of Microorganisms (GCM) 10K type strain sequencing project: providing services to taxonomists for standard genome sequencing and annotation.</title>
        <authorList>
            <consortium name="The Broad Institute Genomics Platform"/>
            <consortium name="The Broad Institute Genome Sequencing Center for Infectious Disease"/>
            <person name="Wu L."/>
            <person name="Ma J."/>
        </authorList>
    </citation>
    <scope>NUCLEOTIDE SEQUENCE [LARGE SCALE GENOMIC DNA]</scope>
    <source>
        <strain evidence="3">CGMCC 1.15111</strain>
    </source>
</reference>
<evidence type="ECO:0000259" key="1">
    <source>
        <dbReference type="Pfam" id="PF08818"/>
    </source>
</evidence>
<sequence length="198" mass="22755">MKMQKTVSDYIIKHSEWQNELILLKDLVLSQPLEETIKWGAPVYTFKGKNIVGLGAFKSYVGLWFFQGALLKDKEQKLVNAQEGKTQAMRQWRFNSLSEIEANSSLITDYVKEAVANQKAGKEIKPKAGKPLEIPLELQEVLHKDTELKEAFEALNLTRKRDFAEYITLAKRAETKQSRLEKIIPMIRQGIGLNDKYK</sequence>
<evidence type="ECO:0000313" key="2">
    <source>
        <dbReference type="EMBL" id="GHE72472.1"/>
    </source>
</evidence>
<feature type="domain" description="YdhG-like" evidence="1">
    <location>
        <begin position="17"/>
        <end position="115"/>
    </location>
</feature>
<organism evidence="2 3">
    <name type="scientific">Roseivirga thermotolerans</name>
    <dbReference type="NCBI Taxonomy" id="1758176"/>
    <lineage>
        <taxon>Bacteria</taxon>
        <taxon>Pseudomonadati</taxon>
        <taxon>Bacteroidota</taxon>
        <taxon>Cytophagia</taxon>
        <taxon>Cytophagales</taxon>
        <taxon>Roseivirgaceae</taxon>
        <taxon>Roseivirga</taxon>
    </lineage>
</organism>
<dbReference type="EMBL" id="BNAG01000004">
    <property type="protein sequence ID" value="GHE72472.1"/>
    <property type="molecule type" value="Genomic_DNA"/>
</dbReference>
<dbReference type="InterPro" id="IPR014922">
    <property type="entry name" value="YdhG-like"/>
</dbReference>
<dbReference type="Pfam" id="PF08818">
    <property type="entry name" value="DUF1801"/>
    <property type="match status" value="1"/>
</dbReference>
<dbReference type="Proteomes" id="UP000658258">
    <property type="component" value="Unassembled WGS sequence"/>
</dbReference>